<feature type="compositionally biased region" description="Low complexity" evidence="1">
    <location>
        <begin position="55"/>
        <end position="65"/>
    </location>
</feature>
<feature type="signal peptide" evidence="2">
    <location>
        <begin position="1"/>
        <end position="27"/>
    </location>
</feature>
<protein>
    <recommendedName>
        <fullName evidence="5">Secreted protein</fullName>
    </recommendedName>
</protein>
<dbReference type="RefSeq" id="WP_260561590.1">
    <property type="nucleotide sequence ID" value="NZ_BAABEC010000183.1"/>
</dbReference>
<evidence type="ECO:0000256" key="1">
    <source>
        <dbReference type="SAM" id="MobiDB-lite"/>
    </source>
</evidence>
<evidence type="ECO:0000313" key="4">
    <source>
        <dbReference type="Proteomes" id="UP001060261"/>
    </source>
</evidence>
<evidence type="ECO:0008006" key="5">
    <source>
        <dbReference type="Google" id="ProtNLM"/>
    </source>
</evidence>
<feature type="region of interest" description="Disordered" evidence="1">
    <location>
        <begin position="37"/>
        <end position="65"/>
    </location>
</feature>
<dbReference type="EMBL" id="CP104213">
    <property type="protein sequence ID" value="UWX65337.1"/>
    <property type="molecule type" value="Genomic_DNA"/>
</dbReference>
<gene>
    <name evidence="3" type="ORF">N0D28_06700</name>
</gene>
<evidence type="ECO:0000256" key="2">
    <source>
        <dbReference type="SAM" id="SignalP"/>
    </source>
</evidence>
<accession>A0ABY5YML1</accession>
<keyword evidence="4" id="KW-1185">Reference proteome</keyword>
<name>A0ABY5YML1_9DEIO</name>
<feature type="chain" id="PRO_5046682891" description="Secreted protein" evidence="2">
    <location>
        <begin position="28"/>
        <end position="291"/>
    </location>
</feature>
<evidence type="ECO:0000313" key="3">
    <source>
        <dbReference type="EMBL" id="UWX65337.1"/>
    </source>
</evidence>
<organism evidence="3 4">
    <name type="scientific">Deinococcus rubellus</name>
    <dbReference type="NCBI Taxonomy" id="1889240"/>
    <lineage>
        <taxon>Bacteria</taxon>
        <taxon>Thermotogati</taxon>
        <taxon>Deinococcota</taxon>
        <taxon>Deinococci</taxon>
        <taxon>Deinococcales</taxon>
        <taxon>Deinococcaceae</taxon>
        <taxon>Deinococcus</taxon>
    </lineage>
</organism>
<dbReference type="Proteomes" id="UP001060261">
    <property type="component" value="Chromosome"/>
</dbReference>
<sequence>MLKAFRPPALLAATLLLTGTLAGQAAAQTTAPVTAPATPAPVAPAPMTPAPAVPSPAISSPATPKAPVRLNVPGNAASALGIEVSAVVSGRLLGCPKALKLSAGALCLYAANSASALRPAIKAKLGTRAGEWKLSGKASSLAVTSGKTLSLVLLAEISAKETLVVVDTPASASAPSAAAAGRPATPLGAVKGEPYLLGSDLKGLVNVTSLGAGQFKLERTGQPTLTVTAGKTSALLGGGSVTLPLAPASDGKNLVLPFSALNALGCTSAPNGKVLTVSCGANSVGIKPIVF</sequence>
<feature type="compositionally biased region" description="Pro residues" evidence="1">
    <location>
        <begin position="38"/>
        <end position="54"/>
    </location>
</feature>
<proteinExistence type="predicted"/>
<reference evidence="3" key="1">
    <citation type="submission" date="2022-09" db="EMBL/GenBank/DDBJ databases">
        <title>genome sequence of Deinococcus rubellus.</title>
        <authorList>
            <person name="Srinivasan S."/>
        </authorList>
    </citation>
    <scope>NUCLEOTIDE SEQUENCE</scope>
    <source>
        <strain evidence="3">Ant6</strain>
    </source>
</reference>
<keyword evidence="2" id="KW-0732">Signal</keyword>